<keyword evidence="4 15" id="KW-0645">Protease</keyword>
<dbReference type="InterPro" id="IPR037219">
    <property type="entry name" value="Peptidase_M41-like"/>
</dbReference>
<keyword evidence="12 15" id="KW-0482">Metalloprotease</keyword>
<dbReference type="Proteomes" id="UP000006094">
    <property type="component" value="Chromosome"/>
</dbReference>
<evidence type="ECO:0000256" key="3">
    <source>
        <dbReference type="ARBA" id="ARBA00022475"/>
    </source>
</evidence>
<dbReference type="InterPro" id="IPR011546">
    <property type="entry name" value="Pept_M41_FtsH_extracell"/>
</dbReference>
<dbReference type="GO" id="GO:0005886">
    <property type="term" value="C:plasma membrane"/>
    <property type="evidence" value="ECO:0007669"/>
    <property type="project" value="UniProtKB-SubCell"/>
</dbReference>
<dbReference type="FunFam" id="3.40.50.300:FF:000001">
    <property type="entry name" value="ATP-dependent zinc metalloprotease FtsH"/>
    <property type="match status" value="1"/>
</dbReference>
<accession>K0AVU7</accession>
<comment type="subunit">
    <text evidence="15">Homohexamer.</text>
</comment>
<dbReference type="SUPFAM" id="SSF140990">
    <property type="entry name" value="FtsH protease domain-like"/>
    <property type="match status" value="1"/>
</dbReference>
<evidence type="ECO:0000256" key="5">
    <source>
        <dbReference type="ARBA" id="ARBA00022692"/>
    </source>
</evidence>
<proteinExistence type="inferred from homology"/>
<dbReference type="OrthoDB" id="9809379at2"/>
<evidence type="ECO:0000256" key="8">
    <source>
        <dbReference type="ARBA" id="ARBA00022801"/>
    </source>
</evidence>
<dbReference type="eggNOG" id="COG0465">
    <property type="taxonomic scope" value="Bacteria"/>
</dbReference>
<dbReference type="GO" id="GO:0016887">
    <property type="term" value="F:ATP hydrolysis activity"/>
    <property type="evidence" value="ECO:0007669"/>
    <property type="project" value="UniProtKB-UniRule"/>
</dbReference>
<evidence type="ECO:0000259" key="17">
    <source>
        <dbReference type="SMART" id="SM00382"/>
    </source>
</evidence>
<keyword evidence="18" id="KW-0132">Cell division</keyword>
<dbReference type="PATRIC" id="fig|1128398.3.peg.971"/>
<dbReference type="AlphaFoldDB" id="K0AVU7"/>
<reference evidence="18 19" key="1">
    <citation type="journal article" date="2012" name="PLoS ONE">
        <title>The purine-utilizing bacterium Clostridium acidurici 9a: a genome-guided metabolic reconsideration.</title>
        <authorList>
            <person name="Hartwich K."/>
            <person name="Poehlein A."/>
            <person name="Daniel R."/>
        </authorList>
    </citation>
    <scope>NUCLEOTIDE SEQUENCE [LARGE SCALE GENOMIC DNA]</scope>
    <source>
        <strain evidence="19">ATCC 7906 / DSM 604 / BCRC 14475 / CIP 104303 / KCTC 5404 / NCIMB 10678 / 9a</strain>
    </source>
</reference>
<evidence type="ECO:0000256" key="6">
    <source>
        <dbReference type="ARBA" id="ARBA00022723"/>
    </source>
</evidence>
<evidence type="ECO:0000256" key="9">
    <source>
        <dbReference type="ARBA" id="ARBA00022833"/>
    </source>
</evidence>
<dbReference type="PANTHER" id="PTHR23076:SF97">
    <property type="entry name" value="ATP-DEPENDENT ZINC METALLOPROTEASE YME1L1"/>
    <property type="match status" value="1"/>
</dbReference>
<dbReference type="Gene3D" id="1.10.8.60">
    <property type="match status" value="1"/>
</dbReference>
<name>K0AVU7_GOTA9</name>
<keyword evidence="10 15" id="KW-0067">ATP-binding</keyword>
<dbReference type="InterPro" id="IPR003959">
    <property type="entry name" value="ATPase_AAA_core"/>
</dbReference>
<gene>
    <name evidence="18" type="primary">ftsH2</name>
    <name evidence="15" type="synonym">ftsH</name>
    <name evidence="18" type="ordered locus">Curi_c09720</name>
</gene>
<evidence type="ECO:0000256" key="11">
    <source>
        <dbReference type="ARBA" id="ARBA00022989"/>
    </source>
</evidence>
<dbReference type="InterPro" id="IPR027417">
    <property type="entry name" value="P-loop_NTPase"/>
</dbReference>
<feature type="active site" evidence="15">
    <location>
        <position position="415"/>
    </location>
</feature>
<keyword evidence="3 15" id="KW-1003">Cell membrane</keyword>
<evidence type="ECO:0000256" key="12">
    <source>
        <dbReference type="ARBA" id="ARBA00023049"/>
    </source>
</evidence>
<keyword evidence="13 15" id="KW-0472">Membrane</keyword>
<feature type="binding site" evidence="15">
    <location>
        <position position="414"/>
    </location>
    <ligand>
        <name>Zn(2+)</name>
        <dbReference type="ChEBI" id="CHEBI:29105"/>
        <note>catalytic</note>
    </ligand>
</feature>
<keyword evidence="18" id="KW-0131">Cell cycle</keyword>
<dbReference type="InterPro" id="IPR003960">
    <property type="entry name" value="ATPase_AAA_CS"/>
</dbReference>
<comment type="similarity">
    <text evidence="2 15">In the C-terminal section; belongs to the peptidase M41 family.</text>
</comment>
<dbReference type="GO" id="GO:0008270">
    <property type="term" value="F:zinc ion binding"/>
    <property type="evidence" value="ECO:0007669"/>
    <property type="project" value="UniProtKB-UniRule"/>
</dbReference>
<dbReference type="InterPro" id="IPR041569">
    <property type="entry name" value="AAA_lid_3"/>
</dbReference>
<dbReference type="GO" id="GO:0030163">
    <property type="term" value="P:protein catabolic process"/>
    <property type="evidence" value="ECO:0007669"/>
    <property type="project" value="UniProtKB-UniRule"/>
</dbReference>
<dbReference type="Gene3D" id="3.40.50.300">
    <property type="entry name" value="P-loop containing nucleotide triphosphate hydrolases"/>
    <property type="match status" value="1"/>
</dbReference>
<keyword evidence="9 15" id="KW-0862">Zinc</keyword>
<comment type="similarity">
    <text evidence="16">Belongs to the AAA ATPase family.</text>
</comment>
<evidence type="ECO:0000256" key="10">
    <source>
        <dbReference type="ARBA" id="ARBA00022840"/>
    </source>
</evidence>
<comment type="similarity">
    <text evidence="14 15">In the central section; belongs to the AAA ATPase family.</text>
</comment>
<dbReference type="STRING" id="1128398.Curi_c09720"/>
<dbReference type="Pfam" id="PF17862">
    <property type="entry name" value="AAA_lid_3"/>
    <property type="match status" value="1"/>
</dbReference>
<dbReference type="GO" id="GO:0004176">
    <property type="term" value="F:ATP-dependent peptidase activity"/>
    <property type="evidence" value="ECO:0007669"/>
    <property type="project" value="InterPro"/>
</dbReference>
<dbReference type="GO" id="GO:0051301">
    <property type="term" value="P:cell division"/>
    <property type="evidence" value="ECO:0007669"/>
    <property type="project" value="UniProtKB-KW"/>
</dbReference>
<dbReference type="GO" id="GO:0004222">
    <property type="term" value="F:metalloendopeptidase activity"/>
    <property type="evidence" value="ECO:0007669"/>
    <property type="project" value="InterPro"/>
</dbReference>
<dbReference type="HAMAP" id="MF_01458">
    <property type="entry name" value="FtsH"/>
    <property type="match status" value="1"/>
</dbReference>
<dbReference type="InterPro" id="IPR005936">
    <property type="entry name" value="FtsH"/>
</dbReference>
<keyword evidence="5 15" id="KW-0812">Transmembrane</keyword>
<comment type="subcellular location">
    <subcellularLocation>
        <location evidence="15">Cell membrane</location>
        <topology evidence="15">Multi-pass membrane protein</topology>
        <orientation evidence="15">Cytoplasmic side</orientation>
    </subcellularLocation>
    <subcellularLocation>
        <location evidence="1">Membrane</location>
    </subcellularLocation>
</comment>
<dbReference type="FunFam" id="1.10.8.60:FF:000001">
    <property type="entry name" value="ATP-dependent zinc metalloprotease FtsH"/>
    <property type="match status" value="1"/>
</dbReference>
<dbReference type="InterPro" id="IPR000642">
    <property type="entry name" value="Peptidase_M41"/>
</dbReference>
<evidence type="ECO:0000313" key="18">
    <source>
        <dbReference type="EMBL" id="AFS77988.1"/>
    </source>
</evidence>
<dbReference type="Gene3D" id="1.20.58.760">
    <property type="entry name" value="Peptidase M41"/>
    <property type="match status" value="1"/>
</dbReference>
<dbReference type="SUPFAM" id="SSF52540">
    <property type="entry name" value="P-loop containing nucleoside triphosphate hydrolases"/>
    <property type="match status" value="1"/>
</dbReference>
<sequence>MKISKKVIACVIILGVIISSSIYFYKTNQSKYSDITYKKFLSEIKKENVEEVSLSEGSKVKGKLKDGKYFKTDNPRTEGFKEKLLMSNVKVIEPNDNSILNNTVILIVTLAGISGILYATRKNTSKQAEKEMSQMSDIESSEGTTGKLKFDDIAGNEEAKDSVKELVDFIKNPDKYERYGARMPRGVLLYGPPGTGKTLLAKALAGEAEVPFFAVTGSDFVEVYTGLGASRIRNLFKKARQKGKCVIFIDEIDALGKKRKDGPSGGSDEGDRTLNALLTEMSGFKGNEGIIVMAATNRIDTLDEALLRPGRFDRQIEIGLPDINARHKILELHSKDKPVSENVDFRQIAYQTVYFSGAKLESLMNESAMLAAKHNDTEINMNHIDRAFYTVIAGEEKKDRSSISLEEKKITAYHEVGHALMTKLTSPKNRVTKISIIPSTKGIGGFSMNIPQDKMYHTKKDIENNIMVALGGRAAEEIKFGKDDITTGALNDLQKTTDMAMSMVGKFGMDEEIGLLNYEVVLGSNLGSNSYIIERTKVIIKELYDRTLKTLKENEILLENVTSKLLEKETLNEDELNEMFENACQGVKI</sequence>
<comment type="caution">
    <text evidence="15">Lacks conserved residue(s) required for the propagation of feature annotation.</text>
</comment>
<organism evidence="18 19">
    <name type="scientific">Gottschalkia acidurici (strain ATCC 7906 / DSM 604 / BCRC 14475 / CIP 104303 / KCTC 5404 / NCIMB 10678 / 9a)</name>
    <name type="common">Clostridium acidurici</name>
    <dbReference type="NCBI Taxonomy" id="1128398"/>
    <lineage>
        <taxon>Bacteria</taxon>
        <taxon>Bacillati</taxon>
        <taxon>Bacillota</taxon>
        <taxon>Tissierellia</taxon>
        <taxon>Tissierellales</taxon>
        <taxon>Gottschalkiaceae</taxon>
        <taxon>Gottschalkia</taxon>
    </lineage>
</organism>
<feature type="transmembrane region" description="Helical" evidence="15">
    <location>
        <begin position="7"/>
        <end position="25"/>
    </location>
</feature>
<evidence type="ECO:0000256" key="1">
    <source>
        <dbReference type="ARBA" id="ARBA00004370"/>
    </source>
</evidence>
<evidence type="ECO:0000256" key="14">
    <source>
        <dbReference type="ARBA" id="ARBA00061570"/>
    </source>
</evidence>
<feature type="binding site" evidence="15">
    <location>
        <begin position="191"/>
        <end position="198"/>
    </location>
    <ligand>
        <name>ATP</name>
        <dbReference type="ChEBI" id="CHEBI:30616"/>
    </ligand>
</feature>
<evidence type="ECO:0000256" key="7">
    <source>
        <dbReference type="ARBA" id="ARBA00022741"/>
    </source>
</evidence>
<dbReference type="KEGG" id="cad:Curi_c09720"/>
<dbReference type="Pfam" id="PF01434">
    <property type="entry name" value="Peptidase_M41"/>
    <property type="match status" value="1"/>
</dbReference>
<dbReference type="HOGENOM" id="CLU_000688_16_2_9"/>
<feature type="binding site" evidence="15">
    <location>
        <position position="418"/>
    </location>
    <ligand>
        <name>Zn(2+)</name>
        <dbReference type="ChEBI" id="CHEBI:29105"/>
        <note>catalytic</note>
    </ligand>
</feature>
<dbReference type="InterPro" id="IPR003593">
    <property type="entry name" value="AAA+_ATPase"/>
</dbReference>
<evidence type="ECO:0000256" key="4">
    <source>
        <dbReference type="ARBA" id="ARBA00022670"/>
    </source>
</evidence>
<dbReference type="NCBIfam" id="TIGR01241">
    <property type="entry name" value="FtsH_fam"/>
    <property type="match status" value="1"/>
</dbReference>
<dbReference type="RefSeq" id="WP_014967125.1">
    <property type="nucleotide sequence ID" value="NC_018664.1"/>
</dbReference>
<dbReference type="Gene3D" id="3.30.720.210">
    <property type="match status" value="1"/>
</dbReference>
<keyword evidence="8 15" id="KW-0378">Hydrolase</keyword>
<feature type="domain" description="AAA+ ATPase" evidence="17">
    <location>
        <begin position="183"/>
        <end position="322"/>
    </location>
</feature>
<evidence type="ECO:0000256" key="13">
    <source>
        <dbReference type="ARBA" id="ARBA00023136"/>
    </source>
</evidence>
<dbReference type="PROSITE" id="PS00674">
    <property type="entry name" value="AAA"/>
    <property type="match status" value="1"/>
</dbReference>
<evidence type="ECO:0000313" key="19">
    <source>
        <dbReference type="Proteomes" id="UP000006094"/>
    </source>
</evidence>
<dbReference type="GO" id="GO:0005524">
    <property type="term" value="F:ATP binding"/>
    <property type="evidence" value="ECO:0007669"/>
    <property type="project" value="UniProtKB-UniRule"/>
</dbReference>
<keyword evidence="11 15" id="KW-1133">Transmembrane helix</keyword>
<comment type="cofactor">
    <cofactor evidence="15">
        <name>Zn(2+)</name>
        <dbReference type="ChEBI" id="CHEBI:29105"/>
    </cofactor>
    <text evidence="15">Binds 1 zinc ion per subunit.</text>
</comment>
<keyword evidence="19" id="KW-1185">Reference proteome</keyword>
<dbReference type="PANTHER" id="PTHR23076">
    <property type="entry name" value="METALLOPROTEASE M41 FTSH"/>
    <property type="match status" value="1"/>
</dbReference>
<dbReference type="Pfam" id="PF06480">
    <property type="entry name" value="FtsH_ext"/>
    <property type="match status" value="1"/>
</dbReference>
<dbReference type="GO" id="GO:0006508">
    <property type="term" value="P:proteolysis"/>
    <property type="evidence" value="ECO:0007669"/>
    <property type="project" value="UniProtKB-KW"/>
</dbReference>
<dbReference type="EC" id="3.4.24.-" evidence="15"/>
<comment type="function">
    <text evidence="15">Acts as a processive, ATP-dependent zinc metallopeptidase for both cytoplasmic and membrane proteins. Plays a role in the quality control of integral membrane proteins.</text>
</comment>
<keyword evidence="7 15" id="KW-0547">Nucleotide-binding</keyword>
<evidence type="ECO:0000256" key="15">
    <source>
        <dbReference type="HAMAP-Rule" id="MF_01458"/>
    </source>
</evidence>
<dbReference type="CDD" id="cd19501">
    <property type="entry name" value="RecA-like_FtsH"/>
    <property type="match status" value="1"/>
</dbReference>
<evidence type="ECO:0000256" key="2">
    <source>
        <dbReference type="ARBA" id="ARBA00010044"/>
    </source>
</evidence>
<keyword evidence="6 15" id="KW-0479">Metal-binding</keyword>
<evidence type="ECO:0000256" key="16">
    <source>
        <dbReference type="RuleBase" id="RU003651"/>
    </source>
</evidence>
<feature type="binding site" evidence="15">
    <location>
        <position position="492"/>
    </location>
    <ligand>
        <name>Zn(2+)</name>
        <dbReference type="ChEBI" id="CHEBI:29105"/>
        <note>catalytic</note>
    </ligand>
</feature>
<dbReference type="SMART" id="SM00382">
    <property type="entry name" value="AAA"/>
    <property type="match status" value="1"/>
</dbReference>
<protein>
    <recommendedName>
        <fullName evidence="15">ATP-dependent zinc metalloprotease FtsH</fullName>
        <ecNumber evidence="15">3.4.24.-</ecNumber>
    </recommendedName>
</protein>
<dbReference type="Pfam" id="PF00004">
    <property type="entry name" value="AAA"/>
    <property type="match status" value="1"/>
</dbReference>
<dbReference type="EMBL" id="CP003326">
    <property type="protein sequence ID" value="AFS77988.1"/>
    <property type="molecule type" value="Genomic_DNA"/>
</dbReference>